<dbReference type="CDD" id="cd03801">
    <property type="entry name" value="GT4_PimA-like"/>
    <property type="match status" value="1"/>
</dbReference>
<accession>A0A2J0QAE5</accession>
<organism evidence="3 4">
    <name type="scientific">Candidatus Yanofskybacteria bacterium CG10_big_fil_rev_8_21_14_0_10_36_16</name>
    <dbReference type="NCBI Taxonomy" id="1975096"/>
    <lineage>
        <taxon>Bacteria</taxon>
        <taxon>Candidatus Yanofskyibacteriota</taxon>
    </lineage>
</organism>
<comment type="caution">
    <text evidence="3">The sequence shown here is derived from an EMBL/GenBank/DDBJ whole genome shotgun (WGS) entry which is preliminary data.</text>
</comment>
<gene>
    <name evidence="3" type="ORF">COV29_02225</name>
</gene>
<dbReference type="PANTHER" id="PTHR45947:SF3">
    <property type="entry name" value="SULFOQUINOVOSYL TRANSFERASE SQD2"/>
    <property type="match status" value="1"/>
</dbReference>
<dbReference type="Gene3D" id="3.40.50.2000">
    <property type="entry name" value="Glycogen Phosphorylase B"/>
    <property type="match status" value="2"/>
</dbReference>
<dbReference type="InterPro" id="IPR028098">
    <property type="entry name" value="Glyco_trans_4-like_N"/>
</dbReference>
<reference evidence="3 4" key="1">
    <citation type="submission" date="2017-09" db="EMBL/GenBank/DDBJ databases">
        <title>Depth-based differentiation of microbial function through sediment-hosted aquifers and enrichment of novel symbionts in the deep terrestrial subsurface.</title>
        <authorList>
            <person name="Probst A.J."/>
            <person name="Ladd B."/>
            <person name="Jarett J.K."/>
            <person name="Geller-Mcgrath D.E."/>
            <person name="Sieber C.M."/>
            <person name="Emerson J.B."/>
            <person name="Anantharaman K."/>
            <person name="Thomas B.C."/>
            <person name="Malmstrom R."/>
            <person name="Stieglmeier M."/>
            <person name="Klingl A."/>
            <person name="Woyke T."/>
            <person name="Ryan C.M."/>
            <person name="Banfield J.F."/>
        </authorList>
    </citation>
    <scope>NUCLEOTIDE SEQUENCE [LARGE SCALE GENOMIC DNA]</scope>
    <source>
        <strain evidence="3">CG10_big_fil_rev_8_21_14_0_10_36_16</strain>
    </source>
</reference>
<evidence type="ECO:0000313" key="4">
    <source>
        <dbReference type="Proteomes" id="UP000228496"/>
    </source>
</evidence>
<sequence length="399" mass="46249">MSKPVGQNNGKPQKNKGSIILRTSLMKNVVLATGIFYPDLGGPAIHVRKISEALVKHGWRVSVVTYSDYDGEDDFDFRVIRIPRSQPLPIKMIKYFFAVFRQTLGSDIVYYFNLTSSGIPAFLSAKILGKKIVSRFGGDPIWERVVEYNKRFLSILEYYKDGYYMKDNPNLFRVIRYMLNHTDVIVLYSDFWQKFYEKYYGVSAERIKIIYNPVFRREFLENNTDDEFTFLFAGRFVSYKNLELVLKVFDKISKDDGRARLKLIGKGPDEEKLRNIIRGLSSRDKITILPSMPQEDLFDHIKNSSVCIGPALTEFNPNFILECLSFGVPAILSRENGLTIKLPNSWQFSAKNEEELEETMRNFLKDDFYKNAKSELNTIMIEQTWDKVVAGHMEILNSL</sequence>
<dbReference type="AlphaFoldDB" id="A0A2J0QAE5"/>
<evidence type="ECO:0008006" key="5">
    <source>
        <dbReference type="Google" id="ProtNLM"/>
    </source>
</evidence>
<evidence type="ECO:0000259" key="2">
    <source>
        <dbReference type="Pfam" id="PF13439"/>
    </source>
</evidence>
<dbReference type="InterPro" id="IPR050194">
    <property type="entry name" value="Glycosyltransferase_grp1"/>
</dbReference>
<dbReference type="PANTHER" id="PTHR45947">
    <property type="entry name" value="SULFOQUINOVOSYL TRANSFERASE SQD2"/>
    <property type="match status" value="1"/>
</dbReference>
<evidence type="ECO:0000313" key="3">
    <source>
        <dbReference type="EMBL" id="PJE51068.1"/>
    </source>
</evidence>
<evidence type="ECO:0000259" key="1">
    <source>
        <dbReference type="Pfam" id="PF00534"/>
    </source>
</evidence>
<dbReference type="InterPro" id="IPR001296">
    <property type="entry name" value="Glyco_trans_1"/>
</dbReference>
<dbReference type="Pfam" id="PF00534">
    <property type="entry name" value="Glycos_transf_1"/>
    <property type="match status" value="1"/>
</dbReference>
<name>A0A2J0QAE5_9BACT</name>
<dbReference type="Pfam" id="PF13439">
    <property type="entry name" value="Glyco_transf_4"/>
    <property type="match status" value="1"/>
</dbReference>
<dbReference type="EMBL" id="PCXQ01000004">
    <property type="protein sequence ID" value="PJE51068.1"/>
    <property type="molecule type" value="Genomic_DNA"/>
</dbReference>
<feature type="domain" description="Glycosyltransferase subfamily 4-like N-terminal" evidence="2">
    <location>
        <begin position="41"/>
        <end position="214"/>
    </location>
</feature>
<dbReference type="GO" id="GO:0016757">
    <property type="term" value="F:glycosyltransferase activity"/>
    <property type="evidence" value="ECO:0007669"/>
    <property type="project" value="InterPro"/>
</dbReference>
<feature type="domain" description="Glycosyl transferase family 1" evidence="1">
    <location>
        <begin position="223"/>
        <end position="371"/>
    </location>
</feature>
<protein>
    <recommendedName>
        <fullName evidence="5">Glycosyltransferase subfamily 4-like N-terminal domain-containing protein</fullName>
    </recommendedName>
</protein>
<dbReference type="Proteomes" id="UP000228496">
    <property type="component" value="Unassembled WGS sequence"/>
</dbReference>
<proteinExistence type="predicted"/>
<dbReference type="SUPFAM" id="SSF53756">
    <property type="entry name" value="UDP-Glycosyltransferase/glycogen phosphorylase"/>
    <property type="match status" value="1"/>
</dbReference>